<dbReference type="EMBL" id="WEKY01045712">
    <property type="protein sequence ID" value="NWI45063.1"/>
    <property type="molecule type" value="Genomic_DNA"/>
</dbReference>
<evidence type="ECO:0000256" key="8">
    <source>
        <dbReference type="ARBA" id="ARBA00022840"/>
    </source>
</evidence>
<protein>
    <recommendedName>
        <fullName evidence="1">RNA helicase</fullName>
        <ecNumber evidence="1">3.6.4.13</ecNumber>
    </recommendedName>
</protein>
<keyword evidence="13" id="KW-0862">Zinc</keyword>
<dbReference type="Gene3D" id="2.30.30.140">
    <property type="match status" value="1"/>
</dbReference>
<feature type="compositionally biased region" description="Polar residues" evidence="14">
    <location>
        <begin position="751"/>
        <end position="778"/>
    </location>
</feature>
<evidence type="ECO:0000313" key="17">
    <source>
        <dbReference type="EMBL" id="NWI45063.1"/>
    </source>
</evidence>
<dbReference type="PROSITE" id="PS50103">
    <property type="entry name" value="ZF_C3H1"/>
    <property type="match status" value="1"/>
</dbReference>
<evidence type="ECO:0000256" key="4">
    <source>
        <dbReference type="ARBA" id="ARBA00022741"/>
    </source>
</evidence>
<keyword evidence="7 17" id="KW-0347">Helicase</keyword>
<keyword evidence="11" id="KW-0469">Meiosis</keyword>
<dbReference type="GO" id="GO:0031047">
    <property type="term" value="P:regulatory ncRNA-mediated gene silencing"/>
    <property type="evidence" value="ECO:0007669"/>
    <property type="project" value="UniProtKB-KW"/>
</dbReference>
<dbReference type="PANTHER" id="PTHR22655">
    <property type="entry name" value="ATP-DEPENDENT RNA HELICASE TDRD12-RELATED"/>
    <property type="match status" value="1"/>
</dbReference>
<accession>A0A851BL53</accession>
<dbReference type="GO" id="GO:0051321">
    <property type="term" value="P:meiotic cell cycle"/>
    <property type="evidence" value="ECO:0007669"/>
    <property type="project" value="UniProtKB-KW"/>
</dbReference>
<feature type="zinc finger region" description="C3H1-type" evidence="13">
    <location>
        <begin position="470"/>
        <end position="498"/>
    </location>
</feature>
<dbReference type="Proteomes" id="UP000631391">
    <property type="component" value="Unassembled WGS sequence"/>
</dbReference>
<keyword evidence="8" id="KW-0067">ATP-binding</keyword>
<feature type="domain" description="C3H1-type" evidence="15">
    <location>
        <begin position="470"/>
        <end position="498"/>
    </location>
</feature>
<dbReference type="InterPro" id="IPR007052">
    <property type="entry name" value="CS_dom"/>
</dbReference>
<name>A0A851BL53_PICGY</name>
<evidence type="ECO:0000256" key="3">
    <source>
        <dbReference type="ARBA" id="ARBA00022737"/>
    </source>
</evidence>
<dbReference type="EC" id="3.6.4.13" evidence="1"/>
<keyword evidence="10" id="KW-0943">RNA-mediated gene silencing</keyword>
<dbReference type="InterPro" id="IPR002999">
    <property type="entry name" value="Tudor"/>
</dbReference>
<keyword evidence="18" id="KW-1185">Reference proteome</keyword>
<comment type="caution">
    <text evidence="17">The sequence shown here is derived from an EMBL/GenBank/DDBJ whole genome shotgun (WGS) entry which is preliminary data.</text>
</comment>
<evidence type="ECO:0000256" key="14">
    <source>
        <dbReference type="SAM" id="MobiDB-lite"/>
    </source>
</evidence>
<keyword evidence="2" id="KW-0217">Developmental protein</keyword>
<dbReference type="SUPFAM" id="SSF49764">
    <property type="entry name" value="HSP20-like chaperones"/>
    <property type="match status" value="1"/>
</dbReference>
<dbReference type="GO" id="GO:0005524">
    <property type="term" value="F:ATP binding"/>
    <property type="evidence" value="ECO:0007669"/>
    <property type="project" value="UniProtKB-KW"/>
</dbReference>
<evidence type="ECO:0000256" key="12">
    <source>
        <dbReference type="ARBA" id="ARBA00047984"/>
    </source>
</evidence>
<keyword evidence="5" id="KW-0221">Differentiation</keyword>
<evidence type="ECO:0000259" key="16">
    <source>
        <dbReference type="PROSITE" id="PS51203"/>
    </source>
</evidence>
<sequence>FQNFQNVGEEKSFVFLSKKIEPSSVLETAPLSGGLKKELAWNKFSGPTFTKSYCWPPVAWGYDVMVISHQGNDPLLYIPPVLTLLQLESGYRALPDMSGVSLILCPGWKKAQLVFDLLKTYRKGCRHLRPMLIILGQNKEAASQVEIRGCEVVVTTPYNLLRLLEHNTGLLCRLCHLVLDEIEVLFSDATEQVFTILDCYKKATAQAQGNLPHQIIAVGTQWNKHITPLIREFMNDPYIVITVIEEAAILGGVQQVVQPCMNSNRTAELLKILDFSQRSLQKVLVCTDSATEVEMVHKALKSNSVVSLKKRKESKCNARCVLERWRKMHSSGTPAVLVLTDDCLQPLGITDATCVIHFSFPSPGVFGQRLRCMSDNFCTGIKVWVNLDWVMLHWIIAGGYTNVFQNISYCFQGSAVDQEHTKAMSVILLTENSACQAAGILRYLKHAETEIPEELHDLTARVLESEEEEKFSRPLCASLKTFGICRNRTECPDRHQINLSIDMAQNIADEMIETPERVTILPLLIVHATNYFGRIVRKQKDQYTVLAKEMNDYFKVPEHRISVNTVEKSVFYGLREGAICHRVQVVETPAKDEENVCKVTIKYIDEGRTNQVNSDQLLHLPAKFQSLPPQAVEIIVCRVKPIDNEVEWNPKVTDHINHKIKGKVHHAKVVHTLGKTVWVDPMVGVTNLPTMKMWINEYNIRSEILSTGLGTDNPGHVGEIQKLCRQMPVLDHAENLEHFTKEDTAGLEEASNPQDTSIQENSAESCNSSVTPPSSKTSYDVVHTEEAEDSTVHQQKGCHPQIKWFQDNVTVTLKVQILRAADSKCEFFKEKVAFSAYSEGKVYVADLELYESIIAEKSTCVIKDTEAVILLVKQKKGAWSKLLKNKNVHVSLDFEHWEESEDERPFTVG</sequence>
<evidence type="ECO:0000313" key="18">
    <source>
        <dbReference type="Proteomes" id="UP000631391"/>
    </source>
</evidence>
<dbReference type="PANTHER" id="PTHR22655:SF2">
    <property type="entry name" value="ATP-DEPENDENT RNA HELICASE TDRD12-RELATED"/>
    <property type="match status" value="1"/>
</dbReference>
<gene>
    <name evidence="17" type="primary">Dbp2</name>
    <name evidence="17" type="ORF">PICGYM_R14510</name>
</gene>
<dbReference type="GO" id="GO:0003676">
    <property type="term" value="F:nucleic acid binding"/>
    <property type="evidence" value="ECO:0007669"/>
    <property type="project" value="InterPro"/>
</dbReference>
<evidence type="ECO:0000259" key="15">
    <source>
        <dbReference type="PROSITE" id="PS50103"/>
    </source>
</evidence>
<evidence type="ECO:0000256" key="13">
    <source>
        <dbReference type="PROSITE-ProRule" id="PRU00723"/>
    </source>
</evidence>
<dbReference type="InterPro" id="IPR027417">
    <property type="entry name" value="P-loop_NTPase"/>
</dbReference>
<evidence type="ECO:0000256" key="5">
    <source>
        <dbReference type="ARBA" id="ARBA00022782"/>
    </source>
</evidence>
<dbReference type="Gene3D" id="3.40.50.300">
    <property type="entry name" value="P-loop containing nucleotide triphosphate hydrolases"/>
    <property type="match status" value="2"/>
</dbReference>
<keyword evidence="6" id="KW-0378">Hydrolase</keyword>
<feature type="non-terminal residue" evidence="17">
    <location>
        <position position="1"/>
    </location>
</feature>
<keyword evidence="9" id="KW-0744">Spermatogenesis</keyword>
<keyword evidence="13" id="KW-0479">Metal-binding</keyword>
<evidence type="ECO:0000256" key="2">
    <source>
        <dbReference type="ARBA" id="ARBA00022473"/>
    </source>
</evidence>
<dbReference type="SUPFAM" id="SSF63748">
    <property type="entry name" value="Tudor/PWWP/MBT"/>
    <property type="match status" value="1"/>
</dbReference>
<evidence type="ECO:0000256" key="9">
    <source>
        <dbReference type="ARBA" id="ARBA00022871"/>
    </source>
</evidence>
<evidence type="ECO:0000256" key="7">
    <source>
        <dbReference type="ARBA" id="ARBA00022806"/>
    </source>
</evidence>
<feature type="region of interest" description="Disordered" evidence="14">
    <location>
        <begin position="743"/>
        <end position="793"/>
    </location>
</feature>
<feature type="non-terminal residue" evidence="17">
    <location>
        <position position="909"/>
    </location>
</feature>
<dbReference type="InterPro" id="IPR011545">
    <property type="entry name" value="DEAD/DEAH_box_helicase_dom"/>
</dbReference>
<evidence type="ECO:0000256" key="11">
    <source>
        <dbReference type="ARBA" id="ARBA00023254"/>
    </source>
</evidence>
<dbReference type="Gene3D" id="2.60.40.790">
    <property type="match status" value="1"/>
</dbReference>
<dbReference type="GO" id="GO:0042078">
    <property type="term" value="P:germ-line stem cell division"/>
    <property type="evidence" value="ECO:0007669"/>
    <property type="project" value="TreeGrafter"/>
</dbReference>
<dbReference type="InterPro" id="IPR000571">
    <property type="entry name" value="Znf_CCCH"/>
</dbReference>
<dbReference type="Pfam" id="PF04969">
    <property type="entry name" value="CS"/>
    <property type="match status" value="1"/>
</dbReference>
<dbReference type="Pfam" id="PF00567">
    <property type="entry name" value="TUDOR"/>
    <property type="match status" value="1"/>
</dbReference>
<dbReference type="GO" id="GO:0008270">
    <property type="term" value="F:zinc ion binding"/>
    <property type="evidence" value="ECO:0007669"/>
    <property type="project" value="UniProtKB-KW"/>
</dbReference>
<keyword evidence="4" id="KW-0547">Nucleotide-binding</keyword>
<feature type="domain" description="CS" evidence="16">
    <location>
        <begin position="797"/>
        <end position="883"/>
    </location>
</feature>
<dbReference type="InterPro" id="IPR008978">
    <property type="entry name" value="HSP20-like_chaperone"/>
</dbReference>
<dbReference type="GO" id="GO:0007283">
    <property type="term" value="P:spermatogenesis"/>
    <property type="evidence" value="ECO:0007669"/>
    <property type="project" value="UniProtKB-KW"/>
</dbReference>
<dbReference type="SUPFAM" id="SSF52540">
    <property type="entry name" value="P-loop containing nucleoside triphosphate hydrolases"/>
    <property type="match status" value="2"/>
</dbReference>
<dbReference type="CDD" id="cd20435">
    <property type="entry name" value="Tudor_TDRD12_rpt2"/>
    <property type="match status" value="1"/>
</dbReference>
<organism evidence="17 18">
    <name type="scientific">Picathartes gymnocephalus</name>
    <name type="common">White-necked rockfowl</name>
    <dbReference type="NCBI Taxonomy" id="175131"/>
    <lineage>
        <taxon>Eukaryota</taxon>
        <taxon>Metazoa</taxon>
        <taxon>Chordata</taxon>
        <taxon>Craniata</taxon>
        <taxon>Vertebrata</taxon>
        <taxon>Euteleostomi</taxon>
        <taxon>Archelosauria</taxon>
        <taxon>Archosauria</taxon>
        <taxon>Dinosauria</taxon>
        <taxon>Saurischia</taxon>
        <taxon>Theropoda</taxon>
        <taxon>Coelurosauria</taxon>
        <taxon>Aves</taxon>
        <taxon>Neognathae</taxon>
        <taxon>Neoaves</taxon>
        <taxon>Telluraves</taxon>
        <taxon>Australaves</taxon>
        <taxon>Passeriformes</taxon>
        <taxon>Picathartidae</taxon>
        <taxon>Picathartes</taxon>
    </lineage>
</organism>
<reference evidence="17" key="1">
    <citation type="submission" date="2019-10" db="EMBL/GenBank/DDBJ databases">
        <title>Bird 10,000 Genomes (B10K) Project - Family phase.</title>
        <authorList>
            <person name="Zhang G."/>
        </authorList>
    </citation>
    <scope>NUCLEOTIDE SEQUENCE</scope>
    <source>
        <strain evidence="17">B10K-DU-012-30</strain>
        <tissue evidence="17">Muscle</tissue>
    </source>
</reference>
<dbReference type="GO" id="GO:0016787">
    <property type="term" value="F:hydrolase activity"/>
    <property type="evidence" value="ECO:0007669"/>
    <property type="project" value="UniProtKB-KW"/>
</dbReference>
<evidence type="ECO:0000256" key="10">
    <source>
        <dbReference type="ARBA" id="ARBA00023158"/>
    </source>
</evidence>
<dbReference type="PROSITE" id="PS51203">
    <property type="entry name" value="CS"/>
    <property type="match status" value="1"/>
</dbReference>
<dbReference type="AlphaFoldDB" id="A0A851BL53"/>
<keyword evidence="3" id="KW-0677">Repeat</keyword>
<evidence type="ECO:0000256" key="6">
    <source>
        <dbReference type="ARBA" id="ARBA00022801"/>
    </source>
</evidence>
<proteinExistence type="predicted"/>
<evidence type="ECO:0000256" key="1">
    <source>
        <dbReference type="ARBA" id="ARBA00012552"/>
    </source>
</evidence>
<dbReference type="OrthoDB" id="249932at2759"/>
<dbReference type="Pfam" id="PF00270">
    <property type="entry name" value="DEAD"/>
    <property type="match status" value="1"/>
</dbReference>
<comment type="catalytic activity">
    <reaction evidence="12">
        <text>ATP + H2O = ADP + phosphate + H(+)</text>
        <dbReference type="Rhea" id="RHEA:13065"/>
        <dbReference type="ChEBI" id="CHEBI:15377"/>
        <dbReference type="ChEBI" id="CHEBI:15378"/>
        <dbReference type="ChEBI" id="CHEBI:30616"/>
        <dbReference type="ChEBI" id="CHEBI:43474"/>
        <dbReference type="ChEBI" id="CHEBI:456216"/>
        <dbReference type="EC" id="3.6.4.13"/>
    </reaction>
</comment>
<dbReference type="GO" id="GO:0003724">
    <property type="term" value="F:RNA helicase activity"/>
    <property type="evidence" value="ECO:0007669"/>
    <property type="project" value="UniProtKB-EC"/>
</dbReference>
<keyword evidence="13" id="KW-0863">Zinc-finger</keyword>